<organism evidence="1 2">
    <name type="scientific">Desulfomonile tiedjei (strain ATCC 49306 / DSM 6799 / DCB-1)</name>
    <dbReference type="NCBI Taxonomy" id="706587"/>
    <lineage>
        <taxon>Bacteria</taxon>
        <taxon>Pseudomonadati</taxon>
        <taxon>Thermodesulfobacteriota</taxon>
        <taxon>Desulfomonilia</taxon>
        <taxon>Desulfomonilales</taxon>
        <taxon>Desulfomonilaceae</taxon>
        <taxon>Desulfomonile</taxon>
    </lineage>
</organism>
<proteinExistence type="predicted"/>
<dbReference type="SUPFAM" id="SSF53448">
    <property type="entry name" value="Nucleotide-diphospho-sugar transferases"/>
    <property type="match status" value="1"/>
</dbReference>
<dbReference type="AlphaFoldDB" id="I4CB68"/>
<dbReference type="eggNOG" id="COG1215">
    <property type="taxonomic scope" value="Bacteria"/>
</dbReference>
<dbReference type="KEGG" id="dti:Desti_4172"/>
<dbReference type="Gene3D" id="3.90.550.10">
    <property type="entry name" value="Spore Coat Polysaccharide Biosynthesis Protein SpsA, Chain A"/>
    <property type="match status" value="1"/>
</dbReference>
<dbReference type="HOGENOM" id="CLU_056498_0_0_7"/>
<dbReference type="EMBL" id="CP003360">
    <property type="protein sequence ID" value="AFM26809.1"/>
    <property type="molecule type" value="Genomic_DNA"/>
</dbReference>
<accession>I4CB68</accession>
<reference evidence="2" key="1">
    <citation type="submission" date="2012-06" db="EMBL/GenBank/DDBJ databases">
        <title>Complete sequence of chromosome of Desulfomonile tiedjei DSM 6799.</title>
        <authorList>
            <person name="Lucas S."/>
            <person name="Copeland A."/>
            <person name="Lapidus A."/>
            <person name="Glavina del Rio T."/>
            <person name="Dalin E."/>
            <person name="Tice H."/>
            <person name="Bruce D."/>
            <person name="Goodwin L."/>
            <person name="Pitluck S."/>
            <person name="Peters L."/>
            <person name="Ovchinnikova G."/>
            <person name="Zeytun A."/>
            <person name="Lu M."/>
            <person name="Kyrpides N."/>
            <person name="Mavromatis K."/>
            <person name="Ivanova N."/>
            <person name="Brettin T."/>
            <person name="Detter J.C."/>
            <person name="Han C."/>
            <person name="Larimer F."/>
            <person name="Land M."/>
            <person name="Hauser L."/>
            <person name="Markowitz V."/>
            <person name="Cheng J.-F."/>
            <person name="Hugenholtz P."/>
            <person name="Woyke T."/>
            <person name="Wu D."/>
            <person name="Spring S."/>
            <person name="Schroeder M."/>
            <person name="Brambilla E."/>
            <person name="Klenk H.-P."/>
            <person name="Eisen J.A."/>
        </authorList>
    </citation>
    <scope>NUCLEOTIDE SEQUENCE [LARGE SCALE GENOMIC DNA]</scope>
    <source>
        <strain evidence="2">ATCC 49306 / DSM 6799 / DCB-1</strain>
    </source>
</reference>
<keyword evidence="2" id="KW-1185">Reference proteome</keyword>
<name>I4CB68_DESTA</name>
<sequence>MSDFLQRGPISTLHLLGDTNIYTLEREIEEAAETRPIALVLPCLISEMDGSALKVIMSALERVNYLREIIITLGPADKDDFARACDYFLPLHKKGRRVRLIWNDGERVTSLYQEIEKTGLSPGPHGKGRSAWMAYGYILAEGEAYIIALHDCDILSYTSDLLARLVYPTVMPEFDYEFCKGYYSRVTDRLHGRVTRLLFTPLIHALRRILGPLPLLHYFASFRYPLAGEFSMVSDLARINRIPADWGLEVGVLAEIYRNCSLNRICQVELCQNYDHKHQDLSAEDPSRGLHKMAVDVCSTVFRVLCSSGVVLSSGFFDTLRATFLKEAQDLMVMYNGDARINGLKYDRHAEAVAFETFADAIRRAGDVIRTDPLGIPLIPNWNRVFSAIPGFEERLVEAIDCDNREFANIAKFPGGEDRSEVQQCFETVCDQTG</sequence>
<dbReference type="InterPro" id="IPR029044">
    <property type="entry name" value="Nucleotide-diphossugar_trans"/>
</dbReference>
<gene>
    <name evidence="1" type="ordered locus">Desti_4172</name>
</gene>
<dbReference type="RefSeq" id="WP_014811931.1">
    <property type="nucleotide sequence ID" value="NC_018025.1"/>
</dbReference>
<dbReference type="Proteomes" id="UP000006055">
    <property type="component" value="Chromosome"/>
</dbReference>
<dbReference type="STRING" id="706587.Desti_4172"/>
<evidence type="ECO:0008006" key="3">
    <source>
        <dbReference type="Google" id="ProtNLM"/>
    </source>
</evidence>
<evidence type="ECO:0000313" key="1">
    <source>
        <dbReference type="EMBL" id="AFM26809.1"/>
    </source>
</evidence>
<protein>
    <recommendedName>
        <fullName evidence="3">Glycosyl transferase</fullName>
    </recommendedName>
</protein>
<evidence type="ECO:0000313" key="2">
    <source>
        <dbReference type="Proteomes" id="UP000006055"/>
    </source>
</evidence>
<dbReference type="PATRIC" id="fig|706587.4.peg.4730"/>